<proteinExistence type="predicted"/>
<feature type="domain" description="Protein kinase" evidence="3">
    <location>
        <begin position="1"/>
        <end position="210"/>
    </location>
</feature>
<dbReference type="InterPro" id="IPR050198">
    <property type="entry name" value="Non-receptor_tyrosine_kinases"/>
</dbReference>
<accession>A0A8H3E218</accession>
<evidence type="ECO:0000313" key="4">
    <source>
        <dbReference type="EMBL" id="CAE7187315.1"/>
    </source>
</evidence>
<name>A0A8H3E218_9AGAM</name>
<dbReference type="InterPro" id="IPR001245">
    <property type="entry name" value="Ser-Thr/Tyr_kinase_cat_dom"/>
</dbReference>
<dbReference type="GO" id="GO:0005524">
    <property type="term" value="F:ATP binding"/>
    <property type="evidence" value="ECO:0007669"/>
    <property type="project" value="UniProtKB-KW"/>
</dbReference>
<comment type="caution">
    <text evidence="4">The sequence shown here is derived from an EMBL/GenBank/DDBJ whole genome shotgun (WGS) entry which is preliminary data.</text>
</comment>
<dbReference type="InterPro" id="IPR011009">
    <property type="entry name" value="Kinase-like_dom_sf"/>
</dbReference>
<dbReference type="SMART" id="SM00220">
    <property type="entry name" value="S_TKc"/>
    <property type="match status" value="1"/>
</dbReference>
<dbReference type="EMBL" id="CAJNJQ010002881">
    <property type="protein sequence ID" value="CAE7187315.1"/>
    <property type="molecule type" value="Genomic_DNA"/>
</dbReference>
<dbReference type="InterPro" id="IPR000719">
    <property type="entry name" value="Prot_kinase_dom"/>
</dbReference>
<gene>
    <name evidence="4" type="ORF">RDB_LOCUS123349</name>
</gene>
<keyword evidence="2" id="KW-0067">ATP-binding</keyword>
<dbReference type="PANTHER" id="PTHR24418">
    <property type="entry name" value="TYROSINE-PROTEIN KINASE"/>
    <property type="match status" value="1"/>
</dbReference>
<dbReference type="Proteomes" id="UP000663827">
    <property type="component" value="Unassembled WGS sequence"/>
</dbReference>
<reference evidence="4" key="1">
    <citation type="submission" date="2021-01" db="EMBL/GenBank/DDBJ databases">
        <authorList>
            <person name="Kaushik A."/>
        </authorList>
    </citation>
    <scope>NUCLEOTIDE SEQUENCE</scope>
    <source>
        <strain evidence="4">AG5</strain>
    </source>
</reference>
<dbReference type="Pfam" id="PF07714">
    <property type="entry name" value="PK_Tyr_Ser-Thr"/>
    <property type="match status" value="1"/>
</dbReference>
<dbReference type="GO" id="GO:0004672">
    <property type="term" value="F:protein kinase activity"/>
    <property type="evidence" value="ECO:0007669"/>
    <property type="project" value="InterPro"/>
</dbReference>
<dbReference type="SUPFAM" id="SSF56112">
    <property type="entry name" value="Protein kinase-like (PK-like)"/>
    <property type="match status" value="1"/>
</dbReference>
<evidence type="ECO:0000256" key="1">
    <source>
        <dbReference type="ARBA" id="ARBA00022741"/>
    </source>
</evidence>
<dbReference type="AlphaFoldDB" id="A0A8H3E218"/>
<protein>
    <recommendedName>
        <fullName evidence="3">Protein kinase domain-containing protein</fullName>
    </recommendedName>
</protein>
<evidence type="ECO:0000313" key="5">
    <source>
        <dbReference type="Proteomes" id="UP000663827"/>
    </source>
</evidence>
<sequence>MEHTNIHRLMGVIIFRDEYLGMVSEWMENGDLHKYLRLHPNANRYQLCIDVSSGLEYMHDKSTVHGDLKAANVLVSADGIARISDFDFSVMSEASSLVFTASSNTRSGSIRWVAPEMLDDEVPKRTTQSDIYALGMTILEVFTGQVPYPDRRLDAGVMRTVMQGILPTRPIQHLQEDEHGNRVWSLLLECWSRELSERPSAGKVVKVVRL</sequence>
<dbReference type="PROSITE" id="PS50011">
    <property type="entry name" value="PROTEIN_KINASE_DOM"/>
    <property type="match status" value="1"/>
</dbReference>
<organism evidence="4 5">
    <name type="scientific">Rhizoctonia solani</name>
    <dbReference type="NCBI Taxonomy" id="456999"/>
    <lineage>
        <taxon>Eukaryota</taxon>
        <taxon>Fungi</taxon>
        <taxon>Dikarya</taxon>
        <taxon>Basidiomycota</taxon>
        <taxon>Agaricomycotina</taxon>
        <taxon>Agaricomycetes</taxon>
        <taxon>Cantharellales</taxon>
        <taxon>Ceratobasidiaceae</taxon>
        <taxon>Rhizoctonia</taxon>
    </lineage>
</organism>
<keyword evidence="1" id="KW-0547">Nucleotide-binding</keyword>
<dbReference type="PRINTS" id="PR00109">
    <property type="entry name" value="TYRKINASE"/>
</dbReference>
<evidence type="ECO:0000256" key="2">
    <source>
        <dbReference type="ARBA" id="ARBA00022840"/>
    </source>
</evidence>
<evidence type="ECO:0000259" key="3">
    <source>
        <dbReference type="PROSITE" id="PS50011"/>
    </source>
</evidence>
<dbReference type="Gene3D" id="1.10.510.10">
    <property type="entry name" value="Transferase(Phosphotransferase) domain 1"/>
    <property type="match status" value="1"/>
</dbReference>